<feature type="chain" id="PRO_5045884247" description="Outer membrane protein beta-barrel domain-containing protein" evidence="1">
    <location>
        <begin position="25"/>
        <end position="169"/>
    </location>
</feature>
<reference evidence="2 3" key="1">
    <citation type="submission" date="2023-09" db="EMBL/GenBank/DDBJ databases">
        <authorList>
            <person name="Rey-Velasco X."/>
        </authorList>
    </citation>
    <scope>NUCLEOTIDE SEQUENCE [LARGE SCALE GENOMIC DNA]</scope>
    <source>
        <strain evidence="2 3">F394</strain>
    </source>
</reference>
<evidence type="ECO:0000313" key="3">
    <source>
        <dbReference type="Proteomes" id="UP001267426"/>
    </source>
</evidence>
<protein>
    <recommendedName>
        <fullName evidence="4">Outer membrane protein beta-barrel domain-containing protein</fullName>
    </recommendedName>
</protein>
<dbReference type="RefSeq" id="WP_311664344.1">
    <property type="nucleotide sequence ID" value="NZ_JAVRHT010000028.1"/>
</dbReference>
<evidence type="ECO:0008006" key="4">
    <source>
        <dbReference type="Google" id="ProtNLM"/>
    </source>
</evidence>
<name>A0ABU3BT45_9BACT</name>
<accession>A0ABU3BT45</accession>
<keyword evidence="1" id="KW-0732">Signal</keyword>
<evidence type="ECO:0000313" key="2">
    <source>
        <dbReference type="EMBL" id="MDT0632452.1"/>
    </source>
</evidence>
<organism evidence="2 3">
    <name type="scientific">Rubrivirga litoralis</name>
    <dbReference type="NCBI Taxonomy" id="3075598"/>
    <lineage>
        <taxon>Bacteria</taxon>
        <taxon>Pseudomonadati</taxon>
        <taxon>Rhodothermota</taxon>
        <taxon>Rhodothermia</taxon>
        <taxon>Rhodothermales</taxon>
        <taxon>Rubricoccaceae</taxon>
        <taxon>Rubrivirga</taxon>
    </lineage>
</organism>
<feature type="signal peptide" evidence="1">
    <location>
        <begin position="1"/>
        <end position="24"/>
    </location>
</feature>
<comment type="caution">
    <text evidence="2">The sequence shown here is derived from an EMBL/GenBank/DDBJ whole genome shotgun (WGS) entry which is preliminary data.</text>
</comment>
<dbReference type="Proteomes" id="UP001267426">
    <property type="component" value="Unassembled WGS sequence"/>
</dbReference>
<sequence>MLSPSAWRRLGVLLVLFAAGPALAQAAPPRIGVGFDVSAALFGGDLSPDGPALGVRGRVALPVNADVSVAASLGASAHLFEGTRDARYVLNPQASLIVTLPGGGTARYVLGGFGGFIPFDGGGGPTVHGGIGWAVPLNATSLYVEANPSLILGEDATALLLTVRGGVIF</sequence>
<keyword evidence="3" id="KW-1185">Reference proteome</keyword>
<proteinExistence type="predicted"/>
<gene>
    <name evidence="2" type="ORF">RM540_11890</name>
</gene>
<dbReference type="EMBL" id="JAVRHT010000028">
    <property type="protein sequence ID" value="MDT0632452.1"/>
    <property type="molecule type" value="Genomic_DNA"/>
</dbReference>
<evidence type="ECO:0000256" key="1">
    <source>
        <dbReference type="SAM" id="SignalP"/>
    </source>
</evidence>